<feature type="active site" description="Charge relay system" evidence="7">
    <location>
        <position position="230"/>
    </location>
</feature>
<dbReference type="Gene3D" id="3.40.50.1820">
    <property type="entry name" value="alpha/beta hydrolase"/>
    <property type="match status" value="1"/>
</dbReference>
<dbReference type="FunFam" id="3.40.50.1820:FF:000002">
    <property type="entry name" value="S-formylglutathione hydrolase"/>
    <property type="match status" value="1"/>
</dbReference>
<dbReference type="InterPro" id="IPR000801">
    <property type="entry name" value="Esterase-like"/>
</dbReference>
<comment type="similarity">
    <text evidence="1 8">Belongs to the esterase D family.</text>
</comment>
<evidence type="ECO:0000256" key="8">
    <source>
        <dbReference type="RuleBase" id="RU363068"/>
    </source>
</evidence>
<accession>A0A2S5GN73</accession>
<dbReference type="NCBIfam" id="TIGR02821">
    <property type="entry name" value="fghA_ester_D"/>
    <property type="match status" value="1"/>
</dbReference>
<keyword evidence="3 8" id="KW-0719">Serine esterase</keyword>
<dbReference type="GO" id="GO:0046294">
    <property type="term" value="P:formaldehyde catabolic process"/>
    <property type="evidence" value="ECO:0007669"/>
    <property type="project" value="InterPro"/>
</dbReference>
<protein>
    <recommendedName>
        <fullName evidence="2 6">S-formylglutathione hydrolase</fullName>
        <ecNumber evidence="2 6">3.1.2.12</ecNumber>
    </recommendedName>
</protein>
<comment type="catalytic activity">
    <reaction evidence="5 8">
        <text>S-formylglutathione + H2O = formate + glutathione + H(+)</text>
        <dbReference type="Rhea" id="RHEA:14961"/>
        <dbReference type="ChEBI" id="CHEBI:15377"/>
        <dbReference type="ChEBI" id="CHEBI:15378"/>
        <dbReference type="ChEBI" id="CHEBI:15740"/>
        <dbReference type="ChEBI" id="CHEBI:57688"/>
        <dbReference type="ChEBI" id="CHEBI:57925"/>
        <dbReference type="EC" id="3.1.2.12"/>
    </reaction>
</comment>
<name>A0A2S5GN73_9BURK</name>
<feature type="active site" description="Charge relay system" evidence="7">
    <location>
        <position position="152"/>
    </location>
</feature>
<evidence type="ECO:0000256" key="2">
    <source>
        <dbReference type="ARBA" id="ARBA00012479"/>
    </source>
</evidence>
<dbReference type="GO" id="GO:0018738">
    <property type="term" value="F:S-formylglutathione hydrolase activity"/>
    <property type="evidence" value="ECO:0007669"/>
    <property type="project" value="UniProtKB-UniRule"/>
</dbReference>
<dbReference type="Pfam" id="PF00756">
    <property type="entry name" value="Esterase"/>
    <property type="match status" value="1"/>
</dbReference>
<evidence type="ECO:0000313" key="9">
    <source>
        <dbReference type="EMBL" id="PPA74537.1"/>
    </source>
</evidence>
<dbReference type="InterPro" id="IPR014186">
    <property type="entry name" value="S-formylglutathione_hydrol"/>
</dbReference>
<dbReference type="EC" id="3.1.2.12" evidence="2 6"/>
<reference evidence="9 10" key="1">
    <citation type="submission" date="2018-02" db="EMBL/GenBank/DDBJ databases">
        <title>Draft Genome of Achromobacter spanius stain 6.</title>
        <authorList>
            <person name="Gunasekera T.S."/>
            <person name="Radwan O."/>
            <person name="Ruiz O.N."/>
        </authorList>
    </citation>
    <scope>NUCLEOTIDE SEQUENCE [LARGE SCALE GENOMIC DNA]</scope>
    <source>
        <strain evidence="9 10">6</strain>
    </source>
</reference>
<dbReference type="OrthoDB" id="9782200at2"/>
<evidence type="ECO:0000256" key="7">
    <source>
        <dbReference type="PIRSR" id="PIRSR614186-1"/>
    </source>
</evidence>
<comment type="function">
    <text evidence="8">Serine hydrolase involved in the detoxification of formaldehyde.</text>
</comment>
<dbReference type="SUPFAM" id="SSF53474">
    <property type="entry name" value="alpha/beta-Hydrolases"/>
    <property type="match status" value="1"/>
</dbReference>
<evidence type="ECO:0000256" key="6">
    <source>
        <dbReference type="NCBIfam" id="TIGR02821"/>
    </source>
</evidence>
<evidence type="ECO:0000256" key="5">
    <source>
        <dbReference type="ARBA" id="ARBA00047590"/>
    </source>
</evidence>
<dbReference type="InterPro" id="IPR029058">
    <property type="entry name" value="AB_hydrolase_fold"/>
</dbReference>
<evidence type="ECO:0000313" key="10">
    <source>
        <dbReference type="Proteomes" id="UP000239990"/>
    </source>
</evidence>
<dbReference type="EMBL" id="PREU01000009">
    <property type="protein sequence ID" value="PPA74537.1"/>
    <property type="molecule type" value="Genomic_DNA"/>
</dbReference>
<keyword evidence="4 8" id="KW-0378">Hydrolase</keyword>
<dbReference type="Proteomes" id="UP000239990">
    <property type="component" value="Unassembled WGS sequence"/>
</dbReference>
<evidence type="ECO:0000256" key="3">
    <source>
        <dbReference type="ARBA" id="ARBA00022487"/>
    </source>
</evidence>
<dbReference type="PANTHER" id="PTHR10061">
    <property type="entry name" value="S-FORMYLGLUTATHIONE HYDROLASE"/>
    <property type="match status" value="1"/>
</dbReference>
<evidence type="ECO:0000256" key="1">
    <source>
        <dbReference type="ARBA" id="ARBA00005622"/>
    </source>
</evidence>
<feature type="active site" description="Charge relay system" evidence="7">
    <location>
        <position position="263"/>
    </location>
</feature>
<dbReference type="GO" id="GO:0005829">
    <property type="term" value="C:cytosol"/>
    <property type="evidence" value="ECO:0007669"/>
    <property type="project" value="TreeGrafter"/>
</dbReference>
<comment type="caution">
    <text evidence="9">The sequence shown here is derived from an EMBL/GenBank/DDBJ whole genome shotgun (WGS) entry which is preliminary data.</text>
</comment>
<gene>
    <name evidence="9" type="primary">fghA</name>
    <name evidence="9" type="ORF">C4E15_20300</name>
</gene>
<dbReference type="AlphaFoldDB" id="A0A2S5GN73"/>
<evidence type="ECO:0000256" key="4">
    <source>
        <dbReference type="ARBA" id="ARBA00022801"/>
    </source>
</evidence>
<dbReference type="GO" id="GO:0052689">
    <property type="term" value="F:carboxylic ester hydrolase activity"/>
    <property type="evidence" value="ECO:0007669"/>
    <property type="project" value="UniProtKB-KW"/>
</dbReference>
<dbReference type="PANTHER" id="PTHR10061:SF0">
    <property type="entry name" value="S-FORMYLGLUTATHIONE HYDROLASE"/>
    <property type="match status" value="1"/>
</dbReference>
<organism evidence="9 10">
    <name type="scientific">Achromobacter spanius</name>
    <dbReference type="NCBI Taxonomy" id="217203"/>
    <lineage>
        <taxon>Bacteria</taxon>
        <taxon>Pseudomonadati</taxon>
        <taxon>Pseudomonadota</taxon>
        <taxon>Betaproteobacteria</taxon>
        <taxon>Burkholderiales</taxon>
        <taxon>Alcaligenaceae</taxon>
        <taxon>Achromobacter</taxon>
    </lineage>
</organism>
<dbReference type="RefSeq" id="WP_104144713.1">
    <property type="nucleotide sequence ID" value="NZ_PREU01000009.1"/>
</dbReference>
<proteinExistence type="inferred from homology"/>
<sequence length="288" mass="31336">MPVALELISQHRCFGGTQRYYRHESTQIGLPMRFSVFVPPQADAGPVPVLFYLAGLTCTEETFMIKAGAQRLAAELGVMLVAPDTSPRGANVPGEEESWDLGTGAGFYVDAVTPAWRDHYRMYSYVTDELHALVTGDTLPGDASRTGIFGHSMGGHGALVLALRNPGKFRSVSAFAPIAAPSLCPWGKKAFGAYLGGNETDWAAYDASVLMRGLKQPFPAGILIDQGESDQFLADQLYPEVFEAACAAADQPLTLRRQPGYDHGYYFISTFIEDHIRFHVERLGKPAA</sequence>